<dbReference type="GO" id="GO:0004065">
    <property type="term" value="F:arylsulfatase activity"/>
    <property type="evidence" value="ECO:0007669"/>
    <property type="project" value="UniProtKB-EC"/>
</dbReference>
<dbReference type="SUPFAM" id="SSF53649">
    <property type="entry name" value="Alkaline phosphatase-like"/>
    <property type="match status" value="1"/>
</dbReference>
<keyword evidence="2 4" id="KW-0378">Hydrolase</keyword>
<dbReference type="KEGG" id="pbas:SMSP2_01508"/>
<dbReference type="EC" id="3.1.6.1" evidence="4"/>
<evidence type="ECO:0000256" key="1">
    <source>
        <dbReference type="ARBA" id="ARBA00008779"/>
    </source>
</evidence>
<dbReference type="OrthoDB" id="237120at2"/>
<dbReference type="InterPro" id="IPR017850">
    <property type="entry name" value="Alkaline_phosphatase_core_sf"/>
</dbReference>
<organism evidence="4 5">
    <name type="scientific">Limihaloglobus sulfuriphilus</name>
    <dbReference type="NCBI Taxonomy" id="1851148"/>
    <lineage>
        <taxon>Bacteria</taxon>
        <taxon>Pseudomonadati</taxon>
        <taxon>Planctomycetota</taxon>
        <taxon>Phycisphaerae</taxon>
        <taxon>Sedimentisphaerales</taxon>
        <taxon>Sedimentisphaeraceae</taxon>
        <taxon>Limihaloglobus</taxon>
    </lineage>
</organism>
<reference evidence="5" key="1">
    <citation type="submission" date="2017-02" db="EMBL/GenBank/DDBJ databases">
        <title>Comparative genomics and description of representatives of a novel lineage of planctomycetes thriving in anoxic sediments.</title>
        <authorList>
            <person name="Spring S."/>
            <person name="Bunk B."/>
            <person name="Sproer C."/>
        </authorList>
    </citation>
    <scope>NUCLEOTIDE SEQUENCE [LARGE SCALE GENOMIC DNA]</scope>
    <source>
        <strain evidence="5">SM-Chi-D1</strain>
    </source>
</reference>
<evidence type="ECO:0000256" key="2">
    <source>
        <dbReference type="ARBA" id="ARBA00022801"/>
    </source>
</evidence>
<dbReference type="EMBL" id="CP019646">
    <property type="protein sequence ID" value="AQQ71143.1"/>
    <property type="molecule type" value="Genomic_DNA"/>
</dbReference>
<evidence type="ECO:0000313" key="5">
    <source>
        <dbReference type="Proteomes" id="UP000188181"/>
    </source>
</evidence>
<protein>
    <submittedName>
        <fullName evidence="4">Arylsulfatase</fullName>
        <ecNumber evidence="4">3.1.6.1</ecNumber>
    </submittedName>
</protein>
<accession>A0A1Q2MEL0</accession>
<name>A0A1Q2MEL0_9BACT</name>
<dbReference type="Proteomes" id="UP000188181">
    <property type="component" value="Chromosome"/>
</dbReference>
<dbReference type="STRING" id="1851148.SMSP2_01508"/>
<keyword evidence="5" id="KW-1185">Reference proteome</keyword>
<evidence type="ECO:0000313" key="4">
    <source>
        <dbReference type="EMBL" id="AQQ71143.1"/>
    </source>
</evidence>
<proteinExistence type="inferred from homology"/>
<dbReference type="PANTHER" id="PTHR42693:SF53">
    <property type="entry name" value="ENDO-4-O-SULFATASE"/>
    <property type="match status" value="1"/>
</dbReference>
<dbReference type="Pfam" id="PF00884">
    <property type="entry name" value="Sulfatase"/>
    <property type="match status" value="1"/>
</dbReference>
<dbReference type="RefSeq" id="WP_146683353.1">
    <property type="nucleotide sequence ID" value="NZ_CP019646.1"/>
</dbReference>
<dbReference type="Gene3D" id="3.40.720.10">
    <property type="entry name" value="Alkaline Phosphatase, subunit A"/>
    <property type="match status" value="1"/>
</dbReference>
<comment type="similarity">
    <text evidence="1">Belongs to the sulfatase family.</text>
</comment>
<sequence>MTENKRPNIIFIMSDDHGPWAFGRGSNPDAKTPNLDRLADTGCVMDNYFAMSPVCSPARACLLTSRYSTETGITDFLGKDPQIGLSTDFMTWPRLLNQSGYTTGLFGKWHVGEIDEHHPTRHGYDEFKGWRGGAGISKDPVVEIDGRDQKVEGYTPDIITDYALDFVDRNKSEPFLVSLHYWAPHANQGVTTEDGDRTWHPLSPQDWDLFKDLDPVVPHADYPNLNIPRVKRMLREYLAAVHSIDRNVGRLLDKLDSEGLSDNTIIVYTSDNGYNLGHNGIWHKGNGWWILTNNHDGYRPNIYDNSLRLPAIVRWPGRTKAGSNLKHVVSSMDWFPTLCRAAGLDGFEQYGIRGRDFSGLFDGSQNRWDEQLFAQYRFWDWNQTGASLRMMRTPQWKLVRDMRKTVPDELYYLVEDPSERHNLIDVSESQVIKHREALNSLMREYMQKIDDPDLHLMD</sequence>
<dbReference type="PANTHER" id="PTHR42693">
    <property type="entry name" value="ARYLSULFATASE FAMILY MEMBER"/>
    <property type="match status" value="1"/>
</dbReference>
<evidence type="ECO:0000259" key="3">
    <source>
        <dbReference type="Pfam" id="PF00884"/>
    </source>
</evidence>
<dbReference type="InterPro" id="IPR000917">
    <property type="entry name" value="Sulfatase_N"/>
</dbReference>
<gene>
    <name evidence="4" type="primary">atsA_24</name>
    <name evidence="4" type="ORF">SMSP2_01508</name>
</gene>
<feature type="domain" description="Sulfatase N-terminal" evidence="3">
    <location>
        <begin position="7"/>
        <end position="343"/>
    </location>
</feature>
<dbReference type="InterPro" id="IPR050738">
    <property type="entry name" value="Sulfatase"/>
</dbReference>
<dbReference type="AlphaFoldDB" id="A0A1Q2MEL0"/>